<evidence type="ECO:0000313" key="15">
    <source>
        <dbReference type="Proteomes" id="UP000198535"/>
    </source>
</evidence>
<dbReference type="AlphaFoldDB" id="A0A1I4S6C2"/>
<evidence type="ECO:0000256" key="3">
    <source>
        <dbReference type="ARBA" id="ARBA00017267"/>
    </source>
</evidence>
<dbReference type="GO" id="GO:0102043">
    <property type="term" value="F:isopentenyl phosphate kinase activity"/>
    <property type="evidence" value="ECO:0007669"/>
    <property type="project" value="UniProtKB-EC"/>
</dbReference>
<comment type="catalytic activity">
    <reaction evidence="9 10">
        <text>isopentenyl phosphate + ATP = isopentenyl diphosphate + ADP</text>
        <dbReference type="Rhea" id="RHEA:33963"/>
        <dbReference type="ChEBI" id="CHEBI:30616"/>
        <dbReference type="ChEBI" id="CHEBI:65078"/>
        <dbReference type="ChEBI" id="CHEBI:128769"/>
        <dbReference type="ChEBI" id="CHEBI:456216"/>
        <dbReference type="EC" id="2.7.4.26"/>
    </reaction>
</comment>
<feature type="binding site" evidence="11">
    <location>
        <position position="56"/>
    </location>
    <ligand>
        <name>substrate</name>
    </ligand>
</feature>
<evidence type="ECO:0000256" key="7">
    <source>
        <dbReference type="ARBA" id="ARBA00022840"/>
    </source>
</evidence>
<keyword evidence="15" id="KW-1185">Reference proteome</keyword>
<accession>A0A1I4S6C2</accession>
<dbReference type="STRING" id="487685.SAMN04488696_1791"/>
<dbReference type="InterPro" id="IPR001048">
    <property type="entry name" value="Asp/Glu/Uridylate_kinase"/>
</dbReference>
<sequence>MDNSNITILKIGGSVITDKSADDGAARMDEIERIAGEIAGFEGKLIIVHGAGSFGHPQVKRFGLTGKFDHEGSIITHMSVRKLNTMVVEALNSAGVNALPVHPMACAVSENSRIKSMFLDQIEEMLANGFVPVLHGDMVMDTEMGTSVLSGDQIVPYLAIEMKAARIGIGSAEEGVLDNNGEVIPNISNANFDKIKEYLGGSANTDVTGGMLGKVLELLNLSEGSNSTSYIFNAGNAGNVSGFLNGNNIGTAISGAGTRSI</sequence>
<comment type="similarity">
    <text evidence="1 10">Belongs to the isopentenyl phosphate kinase family.</text>
</comment>
<dbReference type="Pfam" id="PF00696">
    <property type="entry name" value="AA_kinase"/>
    <property type="match status" value="1"/>
</dbReference>
<evidence type="ECO:0000256" key="12">
    <source>
        <dbReference type="PIRSR" id="PIRSR016496-2"/>
    </source>
</evidence>
<dbReference type="GO" id="GO:0016301">
    <property type="term" value="F:kinase activity"/>
    <property type="evidence" value="ECO:0007669"/>
    <property type="project" value="UniProtKB-KW"/>
</dbReference>
<evidence type="ECO:0000256" key="5">
    <source>
        <dbReference type="ARBA" id="ARBA00022741"/>
    </source>
</evidence>
<dbReference type="PANTHER" id="PTHR43654">
    <property type="entry name" value="GLUTAMATE 5-KINASE"/>
    <property type="match status" value="1"/>
</dbReference>
<keyword evidence="8" id="KW-0414">Isoprene biosynthesis</keyword>
<feature type="binding site" evidence="11">
    <location>
        <position position="52"/>
    </location>
    <ligand>
        <name>ATP</name>
        <dbReference type="ChEBI" id="CHEBI:30616"/>
    </ligand>
</feature>
<keyword evidence="7 10" id="KW-0067">ATP-binding</keyword>
<dbReference type="GO" id="GO:0005524">
    <property type="term" value="F:ATP binding"/>
    <property type="evidence" value="ECO:0007669"/>
    <property type="project" value="UniProtKB-KW"/>
</dbReference>
<keyword evidence="6 10" id="KW-0418">Kinase</keyword>
<evidence type="ECO:0000256" key="6">
    <source>
        <dbReference type="ARBA" id="ARBA00022777"/>
    </source>
</evidence>
<dbReference type="EMBL" id="FOUJ01000003">
    <property type="protein sequence ID" value="SFM59820.1"/>
    <property type="molecule type" value="Genomic_DNA"/>
</dbReference>
<dbReference type="RefSeq" id="WP_091936138.1">
    <property type="nucleotide sequence ID" value="NZ_FOUJ01000003.1"/>
</dbReference>
<dbReference type="InterPro" id="IPR036393">
    <property type="entry name" value="AceGlu_kinase-like_sf"/>
</dbReference>
<dbReference type="GO" id="GO:0005829">
    <property type="term" value="C:cytosol"/>
    <property type="evidence" value="ECO:0007669"/>
    <property type="project" value="TreeGrafter"/>
</dbReference>
<evidence type="ECO:0000256" key="9">
    <source>
        <dbReference type="ARBA" id="ARBA00049063"/>
    </source>
</evidence>
<reference evidence="15" key="1">
    <citation type="submission" date="2016-10" db="EMBL/GenBank/DDBJ databases">
        <authorList>
            <person name="Varghese N."/>
            <person name="Submissions S."/>
        </authorList>
    </citation>
    <scope>NUCLEOTIDE SEQUENCE [LARGE SCALE GENOMIC DNA]</scope>
    <source>
        <strain evidence="15">Mob M</strain>
    </source>
</reference>
<evidence type="ECO:0000259" key="13">
    <source>
        <dbReference type="Pfam" id="PF00696"/>
    </source>
</evidence>
<dbReference type="NCBIfam" id="NF040647">
    <property type="entry name" value="IPPK_Arch"/>
    <property type="match status" value="1"/>
</dbReference>
<evidence type="ECO:0000256" key="10">
    <source>
        <dbReference type="PIRNR" id="PIRNR016496"/>
    </source>
</evidence>
<comment type="function">
    <text evidence="10">Catalyzes the formation of isopentenyl diphosphate (IPP), the building block of all isoprenoids.</text>
</comment>
<evidence type="ECO:0000256" key="4">
    <source>
        <dbReference type="ARBA" id="ARBA00022679"/>
    </source>
</evidence>
<protein>
    <recommendedName>
        <fullName evidence="3 10">Isopentenyl phosphate kinase</fullName>
        <shortName evidence="10">IPK</shortName>
        <ecNumber evidence="2 10">2.7.4.26</ecNumber>
    </recommendedName>
</protein>
<organism evidence="14 15">
    <name type="scientific">Methanolobus profundi</name>
    <dbReference type="NCBI Taxonomy" id="487685"/>
    <lineage>
        <taxon>Archaea</taxon>
        <taxon>Methanobacteriati</taxon>
        <taxon>Methanobacteriota</taxon>
        <taxon>Stenosarchaea group</taxon>
        <taxon>Methanomicrobia</taxon>
        <taxon>Methanosarcinales</taxon>
        <taxon>Methanosarcinaceae</taxon>
        <taxon>Methanolobus</taxon>
    </lineage>
</organism>
<gene>
    <name evidence="14" type="ORF">SAMN04488696_1791</name>
</gene>
<feature type="domain" description="Aspartate/glutamate/uridylate kinase" evidence="13">
    <location>
        <begin position="6"/>
        <end position="233"/>
    </location>
</feature>
<dbReference type="PIRSF" id="PIRSF016496">
    <property type="entry name" value="Kin_FomA"/>
    <property type="match status" value="1"/>
</dbReference>
<evidence type="ECO:0000256" key="11">
    <source>
        <dbReference type="PIRSR" id="PIRSR016496-1"/>
    </source>
</evidence>
<dbReference type="GO" id="GO:0016114">
    <property type="term" value="P:terpenoid biosynthetic process"/>
    <property type="evidence" value="ECO:0007669"/>
    <property type="project" value="TreeGrafter"/>
</dbReference>
<feature type="binding site" evidence="11">
    <location>
        <position position="214"/>
    </location>
    <ligand>
        <name>ATP</name>
        <dbReference type="ChEBI" id="CHEBI:30616"/>
    </ligand>
</feature>
<keyword evidence="5 10" id="KW-0547">Nucleotide-binding</keyword>
<name>A0A1I4S6C2_9EURY</name>
<dbReference type="OrthoDB" id="15328at2157"/>
<evidence type="ECO:0000313" key="14">
    <source>
        <dbReference type="EMBL" id="SFM59820.1"/>
    </source>
</evidence>
<evidence type="ECO:0000256" key="2">
    <source>
        <dbReference type="ARBA" id="ARBA00012908"/>
    </source>
</evidence>
<comment type="subunit">
    <text evidence="10">Homodimer.</text>
</comment>
<dbReference type="SUPFAM" id="SSF53633">
    <property type="entry name" value="Carbamate kinase-like"/>
    <property type="match status" value="1"/>
</dbReference>
<feature type="site" description="Transition state stabilizer" evidence="12">
    <location>
        <position position="19"/>
    </location>
</feature>
<feature type="binding site" evidence="11">
    <location>
        <position position="210"/>
    </location>
    <ligand>
        <name>ATP</name>
        <dbReference type="ChEBI" id="CHEBI:30616"/>
    </ligand>
</feature>
<dbReference type="CDD" id="cd04241">
    <property type="entry name" value="AAK_FomA-like"/>
    <property type="match status" value="1"/>
</dbReference>
<evidence type="ECO:0000256" key="8">
    <source>
        <dbReference type="ARBA" id="ARBA00023229"/>
    </source>
</evidence>
<dbReference type="InterPro" id="IPR024192">
    <property type="entry name" value="Fosfomycin_R_FomA-type"/>
</dbReference>
<feature type="binding site" evidence="11">
    <location>
        <position position="151"/>
    </location>
    <ligand>
        <name>substrate</name>
    </ligand>
</feature>
<dbReference type="Gene3D" id="3.40.1160.10">
    <property type="entry name" value="Acetylglutamate kinase-like"/>
    <property type="match status" value="1"/>
</dbReference>
<evidence type="ECO:0000256" key="1">
    <source>
        <dbReference type="ARBA" id="ARBA00010540"/>
    </source>
</evidence>
<dbReference type="PANTHER" id="PTHR43654:SF1">
    <property type="entry name" value="ISOPENTENYL PHOSPHATE KINASE"/>
    <property type="match status" value="1"/>
</dbReference>
<feature type="binding site" evidence="11">
    <location>
        <begin position="10"/>
        <end position="14"/>
    </location>
    <ligand>
        <name>ATP</name>
        <dbReference type="ChEBI" id="CHEBI:30616"/>
    </ligand>
</feature>
<dbReference type="Proteomes" id="UP000198535">
    <property type="component" value="Unassembled WGS sequence"/>
</dbReference>
<keyword evidence="4 10" id="KW-0808">Transferase</keyword>
<proteinExistence type="inferred from homology"/>
<dbReference type="EC" id="2.7.4.26" evidence="2 10"/>
<feature type="binding site" evidence="11">
    <location>
        <position position="51"/>
    </location>
    <ligand>
        <name>substrate</name>
    </ligand>
</feature>